<proteinExistence type="predicted"/>
<dbReference type="InterPro" id="IPR004843">
    <property type="entry name" value="Calcineurin-like_PHP"/>
</dbReference>
<organism evidence="5 6">
    <name type="scientific">Mucilaginibacter yixingensis</name>
    <dbReference type="NCBI Taxonomy" id="1295612"/>
    <lineage>
        <taxon>Bacteria</taxon>
        <taxon>Pseudomonadati</taxon>
        <taxon>Bacteroidota</taxon>
        <taxon>Sphingobacteriia</taxon>
        <taxon>Sphingobacteriales</taxon>
        <taxon>Sphingobacteriaceae</taxon>
        <taxon>Mucilaginibacter</taxon>
    </lineage>
</organism>
<feature type="transmembrane region" description="Helical" evidence="3">
    <location>
        <begin position="47"/>
        <end position="66"/>
    </location>
</feature>
<evidence type="ECO:0000313" key="5">
    <source>
        <dbReference type="EMBL" id="PTQ94013.1"/>
    </source>
</evidence>
<protein>
    <recommendedName>
        <fullName evidence="4">Calcineurin-like phosphoesterase domain-containing protein</fullName>
    </recommendedName>
</protein>
<feature type="transmembrane region" description="Helical" evidence="3">
    <location>
        <begin position="120"/>
        <end position="137"/>
    </location>
</feature>
<dbReference type="Proteomes" id="UP000244168">
    <property type="component" value="Unassembled WGS sequence"/>
</dbReference>
<dbReference type="SUPFAM" id="SSF56300">
    <property type="entry name" value="Metallo-dependent phosphatases"/>
    <property type="match status" value="1"/>
</dbReference>
<comment type="caution">
    <text evidence="5">The sequence shown here is derived from an EMBL/GenBank/DDBJ whole genome shotgun (WGS) entry which is preliminary data.</text>
</comment>
<dbReference type="EMBL" id="QAOQ01000007">
    <property type="protein sequence ID" value="PTQ94013.1"/>
    <property type="molecule type" value="Genomic_DNA"/>
</dbReference>
<evidence type="ECO:0000256" key="3">
    <source>
        <dbReference type="SAM" id="Phobius"/>
    </source>
</evidence>
<keyword evidence="3" id="KW-0812">Transmembrane</keyword>
<dbReference type="Gene3D" id="3.60.21.10">
    <property type="match status" value="1"/>
</dbReference>
<dbReference type="InterPro" id="IPR051158">
    <property type="entry name" value="Metallophosphoesterase_sf"/>
</dbReference>
<dbReference type="GO" id="GO:0046872">
    <property type="term" value="F:metal ion binding"/>
    <property type="evidence" value="ECO:0007669"/>
    <property type="project" value="UniProtKB-KW"/>
</dbReference>
<dbReference type="Pfam" id="PF00149">
    <property type="entry name" value="Metallophos"/>
    <property type="match status" value="1"/>
</dbReference>
<accession>A0A2T5J657</accession>
<reference evidence="5 6" key="1">
    <citation type="submission" date="2018-04" db="EMBL/GenBank/DDBJ databases">
        <title>Genomic Encyclopedia of Archaeal and Bacterial Type Strains, Phase II (KMG-II): from individual species to whole genera.</title>
        <authorList>
            <person name="Goeker M."/>
        </authorList>
    </citation>
    <scope>NUCLEOTIDE SEQUENCE [LARGE SCALE GENOMIC DNA]</scope>
    <source>
        <strain evidence="5 6">DSM 26809</strain>
    </source>
</reference>
<keyword evidence="3" id="KW-0472">Membrane</keyword>
<evidence type="ECO:0000313" key="6">
    <source>
        <dbReference type="Proteomes" id="UP000244168"/>
    </source>
</evidence>
<dbReference type="GO" id="GO:0016020">
    <property type="term" value="C:membrane"/>
    <property type="evidence" value="ECO:0007669"/>
    <property type="project" value="GOC"/>
</dbReference>
<dbReference type="InterPro" id="IPR029052">
    <property type="entry name" value="Metallo-depent_PP-like"/>
</dbReference>
<keyword evidence="2" id="KW-0378">Hydrolase</keyword>
<evidence type="ECO:0000256" key="2">
    <source>
        <dbReference type="ARBA" id="ARBA00022801"/>
    </source>
</evidence>
<dbReference type="AlphaFoldDB" id="A0A2T5J657"/>
<keyword evidence="3" id="KW-1133">Transmembrane helix</keyword>
<gene>
    <name evidence="5" type="ORF">C8P68_10774</name>
</gene>
<sequence>MFVCSKKTCFFIDMAKRLPLILLLFLAGDIYFYQAVTTLSQNPLLHWVYWLLDILLIIGIISITMIRRAGNNAQRLIATLMAVMLMDFIPKIFASPVLLAEDVMRIFRSFPPRNLYISEATLALAGIFFLIILFGLTRGKHFYRVRRETLFFPDLPAAFDGFTITQLSDIHAGSFSDAEGVQKGLDLVNAQKSDVILFTGDLVNNQATEMDRWIPAFSKLKAPMGKFSVLGNHDYGDYIKWETAEAKSANLARLKQIHGEIGFRLLLDETITLKKGEQSISLIGVENWGTGGFHQYGDLKKAAAGVPDDAFKILMSHDPSHWEGVTLDHHQHVHLTLSGHTHGMQFGIELFGFKWSPIKYVYKQWAGLYDNDGRFLYVNRGFGFLGLKGRIGMWPEVAVITLKRKKA</sequence>
<dbReference type="CDD" id="cd07385">
    <property type="entry name" value="MPP_YkuE_C"/>
    <property type="match status" value="1"/>
</dbReference>
<feature type="domain" description="Calcineurin-like phosphoesterase" evidence="4">
    <location>
        <begin position="163"/>
        <end position="343"/>
    </location>
</feature>
<dbReference type="GO" id="GO:0008758">
    <property type="term" value="F:UDP-2,3-diacylglucosamine hydrolase activity"/>
    <property type="evidence" value="ECO:0007669"/>
    <property type="project" value="TreeGrafter"/>
</dbReference>
<keyword evidence="1" id="KW-0479">Metal-binding</keyword>
<dbReference type="GO" id="GO:0009245">
    <property type="term" value="P:lipid A biosynthetic process"/>
    <property type="evidence" value="ECO:0007669"/>
    <property type="project" value="TreeGrafter"/>
</dbReference>
<evidence type="ECO:0000259" key="4">
    <source>
        <dbReference type="Pfam" id="PF00149"/>
    </source>
</evidence>
<dbReference type="PANTHER" id="PTHR31302:SF31">
    <property type="entry name" value="PHOSPHODIESTERASE YAEI"/>
    <property type="match status" value="1"/>
</dbReference>
<name>A0A2T5J657_9SPHI</name>
<feature type="transmembrane region" description="Helical" evidence="3">
    <location>
        <begin position="20"/>
        <end position="41"/>
    </location>
</feature>
<dbReference type="PANTHER" id="PTHR31302">
    <property type="entry name" value="TRANSMEMBRANE PROTEIN WITH METALLOPHOSPHOESTERASE DOMAIN-RELATED"/>
    <property type="match status" value="1"/>
</dbReference>
<keyword evidence="6" id="KW-1185">Reference proteome</keyword>
<feature type="transmembrane region" description="Helical" evidence="3">
    <location>
        <begin position="78"/>
        <end position="100"/>
    </location>
</feature>
<evidence type="ECO:0000256" key="1">
    <source>
        <dbReference type="ARBA" id="ARBA00022723"/>
    </source>
</evidence>